<name>A0A4P6K543_KTERU</name>
<organism evidence="1 2">
    <name type="scientific">Ktedonosporobacter rubrisoli</name>
    <dbReference type="NCBI Taxonomy" id="2509675"/>
    <lineage>
        <taxon>Bacteria</taxon>
        <taxon>Bacillati</taxon>
        <taxon>Chloroflexota</taxon>
        <taxon>Ktedonobacteria</taxon>
        <taxon>Ktedonobacterales</taxon>
        <taxon>Ktedonosporobacteraceae</taxon>
        <taxon>Ktedonosporobacter</taxon>
    </lineage>
</organism>
<reference evidence="1 2" key="1">
    <citation type="submission" date="2019-01" db="EMBL/GenBank/DDBJ databases">
        <title>Ktedonosporobacter rubrisoli SCAWS-G2.</title>
        <authorList>
            <person name="Huang Y."/>
            <person name="Yan B."/>
        </authorList>
    </citation>
    <scope>NUCLEOTIDE SEQUENCE [LARGE SCALE GENOMIC DNA]</scope>
    <source>
        <strain evidence="1 2">SCAWS-G2</strain>
    </source>
</reference>
<gene>
    <name evidence="1" type="ORF">EPA93_06835</name>
</gene>
<protein>
    <submittedName>
        <fullName evidence="1">Uncharacterized protein</fullName>
    </submittedName>
</protein>
<evidence type="ECO:0000313" key="1">
    <source>
        <dbReference type="EMBL" id="QBD83389.1"/>
    </source>
</evidence>
<dbReference type="Proteomes" id="UP000290365">
    <property type="component" value="Chromosome"/>
</dbReference>
<sequence>MMYRQGDLLFQAVHRLPEGLIPRSGQVIVEGEATGHSHRLLQGSILEDAQGALFLEVGKATQVIHQEHHAIELPAGCYRVIRQREYTPEAIREVTD</sequence>
<proteinExistence type="predicted"/>
<keyword evidence="2" id="KW-1185">Reference proteome</keyword>
<evidence type="ECO:0000313" key="2">
    <source>
        <dbReference type="Proteomes" id="UP000290365"/>
    </source>
</evidence>
<dbReference type="KEGG" id="kbs:EPA93_06835"/>
<dbReference type="EMBL" id="CP035758">
    <property type="protein sequence ID" value="QBD83389.1"/>
    <property type="molecule type" value="Genomic_DNA"/>
</dbReference>
<accession>A0A4P6K543</accession>
<dbReference type="OrthoDB" id="489312at2"/>
<dbReference type="AlphaFoldDB" id="A0A4P6K543"/>